<dbReference type="AlphaFoldDB" id="A0A226DQN1"/>
<evidence type="ECO:0000256" key="1">
    <source>
        <dbReference type="SAM" id="Phobius"/>
    </source>
</evidence>
<dbReference type="Proteomes" id="UP000198287">
    <property type="component" value="Unassembled WGS sequence"/>
</dbReference>
<evidence type="ECO:0000313" key="2">
    <source>
        <dbReference type="EMBL" id="OXA47822.1"/>
    </source>
</evidence>
<dbReference type="EMBL" id="LNIX01000012">
    <property type="protein sequence ID" value="OXA47822.1"/>
    <property type="molecule type" value="Genomic_DNA"/>
</dbReference>
<name>A0A226DQN1_FOLCA</name>
<comment type="caution">
    <text evidence="2">The sequence shown here is derived from an EMBL/GenBank/DDBJ whole genome shotgun (WGS) entry which is preliminary data.</text>
</comment>
<accession>A0A226DQN1</accession>
<keyword evidence="1" id="KW-0472">Membrane</keyword>
<sequence length="706" mass="80206">MEAFAHCLIHIITYTGEHFGIPVGHIPLILSRYDMDATKDTTPLSQSNPIHLNASYISVLFRQVSQSSIPHPWKNLAPSFIVPCKTCYFPCARLRRIPSCDATFYLNLPTQSDPTLYIGSPKRLLLPPSLYTYIDQRSGLYGLDELISSRQIYHVLIHQDITISPALQPWSRTITRISRSTPVMIAIVLGLLNCQDLSSGISSVKLRCSQCHHYKRDFIDWPRNLNLAQVHHYLNNIPITRIRVISRDDLKTFPGTISFRLYVVRKHPSGSDPILLKLLYPNTTFISGDESFELCMTELRLESPSPIKLGYICRTQTDPFSVTFEEHNKLQFVRNVEYFTFLSCGEVVPSGISFTGFISAFDVPTWILLWLSLVGGNAICLYCMRPRCPRMFWEASFGALKMFLEQGDPLPSFRGKRAASYSILGAVLLTGVIVTNHYKGDNISNLSAPREFHPPETFENLMVEGYRIYSRILPFLKQSISETYSLAGLQSPDMDGYTEISQMAYNVRTLSADVEHNIVQNTRYHPNETREIGAKIFNFSFSGVIQVCDKVALTGWHTDLTMVQNKVKNTTGWMRRHHFLVIGNGNLYYRRNGWNIAGWNNPNIFRKLAALHESGISNEWKEAESWGGMDYNIVERMEAVPLQLRDNTVTIFFVFLIGCGFGVGVFLVEGGNIKKIGNSLVMTGYKIYGVLSSWRALLSFAWITRF</sequence>
<feature type="transmembrane region" description="Helical" evidence="1">
    <location>
        <begin position="367"/>
        <end position="384"/>
    </location>
</feature>
<reference evidence="2 3" key="1">
    <citation type="submission" date="2015-12" db="EMBL/GenBank/DDBJ databases">
        <title>The genome of Folsomia candida.</title>
        <authorList>
            <person name="Faddeeva A."/>
            <person name="Derks M.F."/>
            <person name="Anvar Y."/>
            <person name="Smit S."/>
            <person name="Van Straalen N."/>
            <person name="Roelofs D."/>
        </authorList>
    </citation>
    <scope>NUCLEOTIDE SEQUENCE [LARGE SCALE GENOMIC DNA]</scope>
    <source>
        <strain evidence="2 3">VU population</strain>
        <tissue evidence="2">Whole body</tissue>
    </source>
</reference>
<protein>
    <submittedName>
        <fullName evidence="2">Uncharacterized protein</fullName>
    </submittedName>
</protein>
<gene>
    <name evidence="2" type="ORF">Fcan01_17121</name>
</gene>
<feature type="transmembrane region" description="Helical" evidence="1">
    <location>
        <begin position="649"/>
        <end position="668"/>
    </location>
</feature>
<keyword evidence="3" id="KW-1185">Reference proteome</keyword>
<organism evidence="2 3">
    <name type="scientific">Folsomia candida</name>
    <name type="common">Springtail</name>
    <dbReference type="NCBI Taxonomy" id="158441"/>
    <lineage>
        <taxon>Eukaryota</taxon>
        <taxon>Metazoa</taxon>
        <taxon>Ecdysozoa</taxon>
        <taxon>Arthropoda</taxon>
        <taxon>Hexapoda</taxon>
        <taxon>Collembola</taxon>
        <taxon>Entomobryomorpha</taxon>
        <taxon>Isotomoidea</taxon>
        <taxon>Isotomidae</taxon>
        <taxon>Proisotominae</taxon>
        <taxon>Folsomia</taxon>
    </lineage>
</organism>
<keyword evidence="1" id="KW-1133">Transmembrane helix</keyword>
<proteinExistence type="predicted"/>
<evidence type="ECO:0000313" key="3">
    <source>
        <dbReference type="Proteomes" id="UP000198287"/>
    </source>
</evidence>
<feature type="transmembrane region" description="Helical" evidence="1">
    <location>
        <begin position="680"/>
        <end position="703"/>
    </location>
</feature>
<keyword evidence="1" id="KW-0812">Transmembrane</keyword>